<gene>
    <name evidence="1" type="ORF">MOC71_18280</name>
</gene>
<sequence>AETTPRFTVKIPIEFPQVKRTVGIIKPKNRELAPSANDFYEFVIQFFSKLEQYQ</sequence>
<evidence type="ECO:0000313" key="1">
    <source>
        <dbReference type="EMBL" id="MCY8318620.1"/>
    </source>
</evidence>
<reference evidence="1" key="1">
    <citation type="submission" date="2022-02" db="EMBL/GenBank/DDBJ databases">
        <title>Crop Bioprotection Bacillus Genome Sequencing.</title>
        <authorList>
            <person name="Dunlap C."/>
        </authorList>
    </citation>
    <scope>NUCLEOTIDE SEQUENCE</scope>
    <source>
        <strain evidence="1">98-1</strain>
    </source>
</reference>
<feature type="non-terminal residue" evidence="1">
    <location>
        <position position="1"/>
    </location>
</feature>
<organism evidence="1 2">
    <name type="scientific">Bacillus vallismortis</name>
    <dbReference type="NCBI Taxonomy" id="72361"/>
    <lineage>
        <taxon>Bacteria</taxon>
        <taxon>Bacillati</taxon>
        <taxon>Bacillota</taxon>
        <taxon>Bacilli</taxon>
        <taxon>Bacillales</taxon>
        <taxon>Bacillaceae</taxon>
        <taxon>Bacillus</taxon>
    </lineage>
</organism>
<proteinExistence type="predicted"/>
<dbReference type="AlphaFoldDB" id="A0AAP3FX10"/>
<protein>
    <submittedName>
        <fullName evidence="1">LysR family transcriptional regulator</fullName>
    </submittedName>
</protein>
<dbReference type="EMBL" id="JALAOH010000074">
    <property type="protein sequence ID" value="MCY8318620.1"/>
    <property type="molecule type" value="Genomic_DNA"/>
</dbReference>
<comment type="caution">
    <text evidence="1">The sequence shown here is derived from an EMBL/GenBank/DDBJ whole genome shotgun (WGS) entry which is preliminary data.</text>
</comment>
<accession>A0AAP3FX10</accession>
<name>A0AAP3FX10_BACVA</name>
<evidence type="ECO:0000313" key="2">
    <source>
        <dbReference type="Proteomes" id="UP001067121"/>
    </source>
</evidence>
<dbReference type="Proteomes" id="UP001067121">
    <property type="component" value="Unassembled WGS sequence"/>
</dbReference>